<evidence type="ECO:0000313" key="2">
    <source>
        <dbReference type="EMBL" id="SBS72091.1"/>
    </source>
</evidence>
<proteinExistence type="predicted"/>
<protein>
    <submittedName>
        <fullName evidence="2">ABC-type sugar transport systems, ATPase components</fullName>
    </submittedName>
</protein>
<feature type="region of interest" description="Disordered" evidence="1">
    <location>
        <begin position="1"/>
        <end position="105"/>
    </location>
</feature>
<sequence>MTNISDNDVAAASSDADPGGQPLTGRDTTSFDDPSQDPAQAEWEQAGDSETTGTGADPAEIPDESDEVPATDLPTSAEQPETQGEDPVIAELGEDGQGELAPGDV</sequence>
<accession>A0A1Y5P7M9</accession>
<keyword evidence="2" id="KW-0813">Transport</keyword>
<feature type="compositionally biased region" description="Polar residues" evidence="1">
    <location>
        <begin position="73"/>
        <end position="82"/>
    </location>
</feature>
<dbReference type="EMBL" id="FLQR01000006">
    <property type="protein sequence ID" value="SBS72091.1"/>
    <property type="molecule type" value="Genomic_DNA"/>
</dbReference>
<feature type="compositionally biased region" description="Low complexity" evidence="1">
    <location>
        <begin position="1"/>
        <end position="17"/>
    </location>
</feature>
<dbReference type="AlphaFoldDB" id="A0A1Y5P7M9"/>
<dbReference type="RefSeq" id="WP_295575239.1">
    <property type="nucleotide sequence ID" value="NZ_FLQR01000006.1"/>
</dbReference>
<keyword evidence="2" id="KW-0762">Sugar transport</keyword>
<feature type="compositionally biased region" description="Acidic residues" evidence="1">
    <location>
        <begin position="60"/>
        <end position="69"/>
    </location>
</feature>
<gene>
    <name evidence="2" type="ORF">MIPYR_20401</name>
</gene>
<evidence type="ECO:0000256" key="1">
    <source>
        <dbReference type="SAM" id="MobiDB-lite"/>
    </source>
</evidence>
<organism evidence="2">
    <name type="scientific">uncultured Microbacterium sp</name>
    <dbReference type="NCBI Taxonomy" id="191216"/>
    <lineage>
        <taxon>Bacteria</taxon>
        <taxon>Bacillati</taxon>
        <taxon>Actinomycetota</taxon>
        <taxon>Actinomycetes</taxon>
        <taxon>Micrococcales</taxon>
        <taxon>Microbacteriaceae</taxon>
        <taxon>Microbacterium</taxon>
        <taxon>environmental samples</taxon>
    </lineage>
</organism>
<reference evidence="2" key="1">
    <citation type="submission" date="2016-03" db="EMBL/GenBank/DDBJ databases">
        <authorList>
            <person name="Ploux O."/>
        </authorList>
    </citation>
    <scope>NUCLEOTIDE SEQUENCE</scope>
    <source>
        <strain evidence="2">UC1</strain>
    </source>
</reference>
<name>A0A1Y5P7M9_9MICO</name>